<dbReference type="AlphaFoldDB" id="A0A5C6AFA1"/>
<gene>
    <name evidence="1" type="ORF">Pla108_18930</name>
</gene>
<evidence type="ECO:0000313" key="1">
    <source>
        <dbReference type="EMBL" id="TWT97741.1"/>
    </source>
</evidence>
<sequence>MHLNKRFGHELARLRRDVYGGSDDKRIGRGRRSGVPAAFTASETLDIGRDLGSCVSPACSERSPFPFSGAIQEVRVELTGLNQ</sequence>
<proteinExistence type="predicted"/>
<evidence type="ECO:0000313" key="2">
    <source>
        <dbReference type="Proteomes" id="UP000317421"/>
    </source>
</evidence>
<organism evidence="1 2">
    <name type="scientific">Botrimarina colliarenosi</name>
    <dbReference type="NCBI Taxonomy" id="2528001"/>
    <lineage>
        <taxon>Bacteria</taxon>
        <taxon>Pseudomonadati</taxon>
        <taxon>Planctomycetota</taxon>
        <taxon>Planctomycetia</taxon>
        <taxon>Pirellulales</taxon>
        <taxon>Lacipirellulaceae</taxon>
        <taxon>Botrimarina</taxon>
    </lineage>
</organism>
<protein>
    <submittedName>
        <fullName evidence="1">Uncharacterized protein</fullName>
    </submittedName>
</protein>
<dbReference type="Proteomes" id="UP000317421">
    <property type="component" value="Unassembled WGS sequence"/>
</dbReference>
<name>A0A5C6AFA1_9BACT</name>
<accession>A0A5C6AFA1</accession>
<dbReference type="EMBL" id="SJPR01000002">
    <property type="protein sequence ID" value="TWT97741.1"/>
    <property type="molecule type" value="Genomic_DNA"/>
</dbReference>
<keyword evidence="2" id="KW-1185">Reference proteome</keyword>
<reference evidence="1 2" key="1">
    <citation type="submission" date="2019-02" db="EMBL/GenBank/DDBJ databases">
        <title>Deep-cultivation of Planctomycetes and their phenomic and genomic characterization uncovers novel biology.</title>
        <authorList>
            <person name="Wiegand S."/>
            <person name="Jogler M."/>
            <person name="Boedeker C."/>
            <person name="Pinto D."/>
            <person name="Vollmers J."/>
            <person name="Rivas-Marin E."/>
            <person name="Kohn T."/>
            <person name="Peeters S.H."/>
            <person name="Heuer A."/>
            <person name="Rast P."/>
            <person name="Oberbeckmann S."/>
            <person name="Bunk B."/>
            <person name="Jeske O."/>
            <person name="Meyerdierks A."/>
            <person name="Storesund J.E."/>
            <person name="Kallscheuer N."/>
            <person name="Luecker S."/>
            <person name="Lage O.M."/>
            <person name="Pohl T."/>
            <person name="Merkel B.J."/>
            <person name="Hornburger P."/>
            <person name="Mueller R.-W."/>
            <person name="Bruemmer F."/>
            <person name="Labrenz M."/>
            <person name="Spormann A.M."/>
            <person name="Op Den Camp H."/>
            <person name="Overmann J."/>
            <person name="Amann R."/>
            <person name="Jetten M.S.M."/>
            <person name="Mascher T."/>
            <person name="Medema M.H."/>
            <person name="Devos D.P."/>
            <person name="Kaster A.-K."/>
            <person name="Ovreas L."/>
            <person name="Rohde M."/>
            <person name="Galperin M.Y."/>
            <person name="Jogler C."/>
        </authorList>
    </citation>
    <scope>NUCLEOTIDE SEQUENCE [LARGE SCALE GENOMIC DNA]</scope>
    <source>
        <strain evidence="1 2">Pla108</strain>
    </source>
</reference>
<comment type="caution">
    <text evidence="1">The sequence shown here is derived from an EMBL/GenBank/DDBJ whole genome shotgun (WGS) entry which is preliminary data.</text>
</comment>